<evidence type="ECO:0000256" key="5">
    <source>
        <dbReference type="ARBA" id="ARBA00022526"/>
    </source>
</evidence>
<dbReference type="InterPro" id="IPR005846">
    <property type="entry name" value="A-D-PHexomutase_a/b/a-III"/>
</dbReference>
<feature type="domain" description="Alpha-D-phosphohexomutase alpha/beta/alpha" evidence="12">
    <location>
        <begin position="488"/>
        <end position="591"/>
    </location>
</feature>
<dbReference type="CDD" id="cd05799">
    <property type="entry name" value="PGM2"/>
    <property type="match status" value="2"/>
</dbReference>
<feature type="domain" description="Alpha-D-phosphohexomutase alpha/beta/alpha" evidence="13">
    <location>
        <begin position="636"/>
        <end position="728"/>
    </location>
</feature>
<dbReference type="SUPFAM" id="SSF53738">
    <property type="entry name" value="Phosphoglucomutase, first 3 domains"/>
    <property type="match status" value="5"/>
</dbReference>
<dbReference type="SUPFAM" id="SSF55957">
    <property type="entry name" value="Phosphoglucomutase, C-terminal domain"/>
    <property type="match status" value="1"/>
</dbReference>
<keyword evidence="10" id="KW-0119">Carbohydrate metabolism</keyword>
<name>A0A817SWT8_9BILA</name>
<evidence type="ECO:0000256" key="8">
    <source>
        <dbReference type="ARBA" id="ARBA00022842"/>
    </source>
</evidence>
<keyword evidence="6" id="KW-0597">Phosphoprotein</keyword>
<dbReference type="Pfam" id="PF02880">
    <property type="entry name" value="PGM_PMM_III"/>
    <property type="match status" value="1"/>
</dbReference>
<dbReference type="InterPro" id="IPR016066">
    <property type="entry name" value="A-D-PHexomutase_CS"/>
</dbReference>
<evidence type="ECO:0000259" key="13">
    <source>
        <dbReference type="Pfam" id="PF02880"/>
    </source>
</evidence>
<feature type="domain" description="Alpha-D-phosphohexomutase alpha/beta/alpha" evidence="12">
    <location>
        <begin position="228"/>
        <end position="331"/>
    </location>
</feature>
<evidence type="ECO:0000256" key="9">
    <source>
        <dbReference type="ARBA" id="ARBA00023235"/>
    </source>
</evidence>
<keyword evidence="7" id="KW-0479">Metal-binding</keyword>
<dbReference type="GO" id="GO:0008973">
    <property type="term" value="F:phosphopentomutase activity"/>
    <property type="evidence" value="ECO:0007669"/>
    <property type="project" value="TreeGrafter"/>
</dbReference>
<keyword evidence="5" id="KW-0313">Glucose metabolism</keyword>
<dbReference type="GO" id="GO:0005634">
    <property type="term" value="C:nucleus"/>
    <property type="evidence" value="ECO:0007669"/>
    <property type="project" value="TreeGrafter"/>
</dbReference>
<accession>A0A817SWT8</accession>
<evidence type="ECO:0000259" key="11">
    <source>
        <dbReference type="Pfam" id="PF02878"/>
    </source>
</evidence>
<evidence type="ECO:0000256" key="3">
    <source>
        <dbReference type="ARBA" id="ARBA00010231"/>
    </source>
</evidence>
<evidence type="ECO:0000256" key="10">
    <source>
        <dbReference type="ARBA" id="ARBA00023277"/>
    </source>
</evidence>
<dbReference type="InterPro" id="IPR005844">
    <property type="entry name" value="A-D-PHexomutase_a/b/a-I"/>
</dbReference>
<keyword evidence="8" id="KW-0460">Magnesium</keyword>
<reference evidence="14" key="1">
    <citation type="submission" date="2021-02" db="EMBL/GenBank/DDBJ databases">
        <authorList>
            <person name="Nowell W R."/>
        </authorList>
    </citation>
    <scope>NUCLEOTIDE SEQUENCE</scope>
</reference>
<sequence length="938" mass="107203">MSSEKERKKCPSDELLKLVELWLKWDQCEITRQEIEQLQNESKWDNLDARLSHRIQFGTAGLRAKMGSGFALMNELTVIQATQGFIRHIQSTYKDKNDSLSVVIGFDARHQSQKFARLTAALFAHENIHVYLFDSTTVPTPFIPFSIQKLKCKAGIVVTASHNPKDDNGYKVYWENGAQIISPLDSQIAHSIQENLEPWKGKAWNLDILQEKSSNLISDPIEQICDLYIKNLSNLCYFPELNAKTELKFVYTPVHGVGQQFAEKAFSAFKFQPFISVDEQKNPDPDFPTVKYPNPEEGKETLECAIKTANKNNADFILATDPDADRFALAERDTQATTQTGWRILSGNQLGTLLDKNDSLSVVIGFDARHQSQKFARLTAALFAHENIHVYLFDSTTVPTPFIPFSIQKLKCKAGIVVTASHNPKDDNGYKVYWENGAQIISPLDSQIAHSIQENLEPWKGKAWNLDILQEKSSNLISDPIEQICDLYIKNLSNLCYFPELNAKTELKFVYTPVHGVGQQFAEKAFSAFKFQPFISVDEQKNPDPDFPTVKYPNPEEGKETLECAIKTANKNNADFILATDPDADRFALAERDTQATTQTGWRILSGNQLGTLLGWWRWFTWRNKNPQVNVKDVYMLYSTVSSHILKSIGQIEGFNTIDTLTGFKWLGNKSHELINNNKHVLFAFEEAIGFMCDPNNVLDKDGISAMVIGAEMCTYLKSIGRTLYEQLNQISLLYGYHINNNSYIICNKTNILLKIFHRLRHYDQREDQQQQEISKTDKNQSEIVVQYSNKIKSHVTPDENERLYSKDEEFVYPRRCGQYNIIGIRDLTVGIEVDFRDQGKDKQPTLPCSSSTQMITFYFDNDCEITIRTSGTEPKIKWYSEISKKIQNKQTSDINSMIDTELFRNETKHELDQLVEAVIQEFLQPEKNGLIQRETST</sequence>
<dbReference type="Pfam" id="PF02879">
    <property type="entry name" value="PGM_PMM_II"/>
    <property type="match status" value="2"/>
</dbReference>
<evidence type="ECO:0000313" key="14">
    <source>
        <dbReference type="EMBL" id="CAF3308516.1"/>
    </source>
</evidence>
<evidence type="ECO:0000256" key="6">
    <source>
        <dbReference type="ARBA" id="ARBA00022553"/>
    </source>
</evidence>
<proteinExistence type="inferred from homology"/>
<dbReference type="PANTHER" id="PTHR45745:SF1">
    <property type="entry name" value="PHOSPHOGLUCOMUTASE 2B-RELATED"/>
    <property type="match status" value="1"/>
</dbReference>
<dbReference type="InterPro" id="IPR005845">
    <property type="entry name" value="A-D-PHexomutase_a/b/a-II"/>
</dbReference>
<dbReference type="FunFam" id="3.40.120.10:FF:000035">
    <property type="entry name" value="Pgm3p"/>
    <property type="match status" value="1"/>
</dbReference>
<dbReference type="GO" id="GO:0006166">
    <property type="term" value="P:purine ribonucleoside salvage"/>
    <property type="evidence" value="ECO:0007669"/>
    <property type="project" value="TreeGrafter"/>
</dbReference>
<dbReference type="GO" id="GO:0000287">
    <property type="term" value="F:magnesium ion binding"/>
    <property type="evidence" value="ECO:0007669"/>
    <property type="project" value="InterPro"/>
</dbReference>
<evidence type="ECO:0008006" key="16">
    <source>
        <dbReference type="Google" id="ProtNLM"/>
    </source>
</evidence>
<protein>
    <recommendedName>
        <fullName evidence="16">Phosphoglucomutase</fullName>
    </recommendedName>
</protein>
<dbReference type="InterPro" id="IPR036900">
    <property type="entry name" value="A-D-PHexomutase_C_sf"/>
</dbReference>
<evidence type="ECO:0000256" key="4">
    <source>
        <dbReference type="ARBA" id="ARBA00022490"/>
    </source>
</evidence>
<keyword evidence="4" id="KW-0963">Cytoplasm</keyword>
<evidence type="ECO:0000256" key="1">
    <source>
        <dbReference type="ARBA" id="ARBA00001946"/>
    </source>
</evidence>
<dbReference type="InterPro" id="IPR005841">
    <property type="entry name" value="Alpha-D-phosphohexomutase_SF"/>
</dbReference>
<dbReference type="PANTHER" id="PTHR45745">
    <property type="entry name" value="PHOSPHOMANNOMUTASE 45A"/>
    <property type="match status" value="1"/>
</dbReference>
<dbReference type="GO" id="GO:0005737">
    <property type="term" value="C:cytoplasm"/>
    <property type="evidence" value="ECO:0007669"/>
    <property type="project" value="UniProtKB-SubCell"/>
</dbReference>
<evidence type="ECO:0000313" key="15">
    <source>
        <dbReference type="Proteomes" id="UP000663833"/>
    </source>
</evidence>
<dbReference type="EMBL" id="CAJNYD010000966">
    <property type="protein sequence ID" value="CAF3308516.1"/>
    <property type="molecule type" value="Genomic_DNA"/>
</dbReference>
<evidence type="ECO:0000259" key="12">
    <source>
        <dbReference type="Pfam" id="PF02879"/>
    </source>
</evidence>
<feature type="domain" description="Alpha-D-phosphohexomutase alpha/beta/alpha" evidence="11">
    <location>
        <begin position="55"/>
        <end position="195"/>
    </location>
</feature>
<dbReference type="AlphaFoldDB" id="A0A817SWT8"/>
<dbReference type="Pfam" id="PF02878">
    <property type="entry name" value="PGM_PMM_I"/>
    <property type="match status" value="2"/>
</dbReference>
<dbReference type="PRINTS" id="PR00509">
    <property type="entry name" value="PGMPMM"/>
</dbReference>
<dbReference type="GO" id="GO:0006006">
    <property type="term" value="P:glucose metabolic process"/>
    <property type="evidence" value="ECO:0007669"/>
    <property type="project" value="UniProtKB-KW"/>
</dbReference>
<comment type="similarity">
    <text evidence="3">Belongs to the phosphohexose mutase family.</text>
</comment>
<evidence type="ECO:0000256" key="7">
    <source>
        <dbReference type="ARBA" id="ARBA00022723"/>
    </source>
</evidence>
<organism evidence="14 15">
    <name type="scientific">Rotaria socialis</name>
    <dbReference type="NCBI Taxonomy" id="392032"/>
    <lineage>
        <taxon>Eukaryota</taxon>
        <taxon>Metazoa</taxon>
        <taxon>Spiralia</taxon>
        <taxon>Gnathifera</taxon>
        <taxon>Rotifera</taxon>
        <taxon>Eurotatoria</taxon>
        <taxon>Bdelloidea</taxon>
        <taxon>Philodinida</taxon>
        <taxon>Philodinidae</taxon>
        <taxon>Rotaria</taxon>
    </lineage>
</organism>
<evidence type="ECO:0000256" key="2">
    <source>
        <dbReference type="ARBA" id="ARBA00004496"/>
    </source>
</evidence>
<dbReference type="InterPro" id="IPR016055">
    <property type="entry name" value="A-D-PHexomutase_a/b/a-I/II/III"/>
</dbReference>
<dbReference type="Gene3D" id="3.40.120.10">
    <property type="entry name" value="Alpha-D-Glucose-1,6-Bisphosphate, subunit A, domain 3"/>
    <property type="match status" value="5"/>
</dbReference>
<keyword evidence="9" id="KW-0413">Isomerase</keyword>
<comment type="cofactor">
    <cofactor evidence="1">
        <name>Mg(2+)</name>
        <dbReference type="ChEBI" id="CHEBI:18420"/>
    </cofactor>
</comment>
<feature type="domain" description="Alpha-D-phosphohexomutase alpha/beta/alpha" evidence="11">
    <location>
        <begin position="347"/>
        <end position="455"/>
    </location>
</feature>
<dbReference type="PROSITE" id="PS00710">
    <property type="entry name" value="PGM_PMM"/>
    <property type="match status" value="2"/>
</dbReference>
<comment type="caution">
    <text evidence="14">The sequence shown here is derived from an EMBL/GenBank/DDBJ whole genome shotgun (WGS) entry which is preliminary data.</text>
</comment>
<dbReference type="Proteomes" id="UP000663833">
    <property type="component" value="Unassembled WGS sequence"/>
</dbReference>
<comment type="subcellular location">
    <subcellularLocation>
        <location evidence="2">Cytoplasm</location>
    </subcellularLocation>
</comment>
<gene>
    <name evidence="14" type="ORF">LUA448_LOCUS8751</name>
</gene>